<accession>A0A081A183</accession>
<reference evidence="1 2" key="1">
    <citation type="submission" date="2013-11" db="EMBL/GenBank/DDBJ databases">
        <title>The Genome Sequence of Phytophthora parasitica P1976.</title>
        <authorList>
            <consortium name="The Broad Institute Genomics Platform"/>
            <person name="Russ C."/>
            <person name="Tyler B."/>
            <person name="Panabieres F."/>
            <person name="Shan W."/>
            <person name="Tripathy S."/>
            <person name="Grunwald N."/>
            <person name="Machado M."/>
            <person name="Johnson C.S."/>
            <person name="Walker B."/>
            <person name="Young S."/>
            <person name="Zeng Q."/>
            <person name="Gargeya S."/>
            <person name="Fitzgerald M."/>
            <person name="Haas B."/>
            <person name="Abouelleil A."/>
            <person name="Allen A.W."/>
            <person name="Alvarado L."/>
            <person name="Arachchi H.M."/>
            <person name="Berlin A.M."/>
            <person name="Chapman S.B."/>
            <person name="Gainer-Dewar J."/>
            <person name="Goldberg J."/>
            <person name="Griggs A."/>
            <person name="Gujja S."/>
            <person name="Hansen M."/>
            <person name="Howarth C."/>
            <person name="Imamovic A."/>
            <person name="Ireland A."/>
            <person name="Larimer J."/>
            <person name="McCowan C."/>
            <person name="Murphy C."/>
            <person name="Pearson M."/>
            <person name="Poon T.W."/>
            <person name="Priest M."/>
            <person name="Roberts A."/>
            <person name="Saif S."/>
            <person name="Shea T."/>
            <person name="Sisk P."/>
            <person name="Sykes S."/>
            <person name="Wortman J."/>
            <person name="Nusbaum C."/>
            <person name="Birren B."/>
        </authorList>
    </citation>
    <scope>NUCLEOTIDE SEQUENCE [LARGE SCALE GENOMIC DNA]</scope>
    <source>
        <strain evidence="1 2">P1976</strain>
    </source>
</reference>
<evidence type="ECO:0008006" key="3">
    <source>
        <dbReference type="Google" id="ProtNLM"/>
    </source>
</evidence>
<proteinExistence type="predicted"/>
<protein>
    <recommendedName>
        <fullName evidence="3">BED-type domain-containing protein</fullName>
    </recommendedName>
</protein>
<dbReference type="OrthoDB" id="107117at2759"/>
<organism evidence="1 2">
    <name type="scientific">Phytophthora nicotianae P1976</name>
    <dbReference type="NCBI Taxonomy" id="1317066"/>
    <lineage>
        <taxon>Eukaryota</taxon>
        <taxon>Sar</taxon>
        <taxon>Stramenopiles</taxon>
        <taxon>Oomycota</taxon>
        <taxon>Peronosporomycetes</taxon>
        <taxon>Peronosporales</taxon>
        <taxon>Peronosporaceae</taxon>
        <taxon>Phytophthora</taxon>
    </lineage>
</organism>
<evidence type="ECO:0000313" key="1">
    <source>
        <dbReference type="EMBL" id="ETO72644.1"/>
    </source>
</evidence>
<evidence type="ECO:0000313" key="2">
    <source>
        <dbReference type="Proteomes" id="UP000028582"/>
    </source>
</evidence>
<dbReference type="EMBL" id="ANJA01002043">
    <property type="protein sequence ID" value="ETO72644.1"/>
    <property type="molecule type" value="Genomic_DNA"/>
</dbReference>
<sequence length="101" mass="11568">MATGSPFSTRKVCGYFYKLVLDDQDVLKEHVFCRCNVVHTQVPKTDCSNHFSHVLERHPDFMEIMVASETNNTTLVSFIDQKLQTILCRLKRTTGSNPPYS</sequence>
<dbReference type="Proteomes" id="UP000028582">
    <property type="component" value="Unassembled WGS sequence"/>
</dbReference>
<name>A0A081A183_PHYNI</name>
<gene>
    <name evidence="1" type="ORF">F444_11305</name>
</gene>
<dbReference type="AlphaFoldDB" id="A0A081A183"/>
<comment type="caution">
    <text evidence="1">The sequence shown here is derived from an EMBL/GenBank/DDBJ whole genome shotgun (WGS) entry which is preliminary data.</text>
</comment>